<dbReference type="EMBL" id="JACEFI010000025">
    <property type="protein sequence ID" value="KAH0592921.1"/>
    <property type="molecule type" value="Genomic_DNA"/>
</dbReference>
<accession>A0A9P8S2W6</accession>
<reference evidence="1 2" key="1">
    <citation type="submission" date="2020-07" db="EMBL/GenBank/DDBJ databases">
        <title>Metarhizium humberi genome.</title>
        <authorList>
            <person name="Lysoe E."/>
        </authorList>
    </citation>
    <scope>NUCLEOTIDE SEQUENCE [LARGE SCALE GENOMIC DNA]</scope>
    <source>
        <strain evidence="1 2">ESALQ1638</strain>
    </source>
</reference>
<keyword evidence="2" id="KW-1185">Reference proteome</keyword>
<comment type="caution">
    <text evidence="1">The sequence shown here is derived from an EMBL/GenBank/DDBJ whole genome shotgun (WGS) entry which is preliminary data.</text>
</comment>
<dbReference type="Proteomes" id="UP000764110">
    <property type="component" value="Unassembled WGS sequence"/>
</dbReference>
<evidence type="ECO:0000313" key="2">
    <source>
        <dbReference type="Proteomes" id="UP000764110"/>
    </source>
</evidence>
<organism evidence="1 2">
    <name type="scientific">Metarhizium humberi</name>
    <dbReference type="NCBI Taxonomy" id="2596975"/>
    <lineage>
        <taxon>Eukaryota</taxon>
        <taxon>Fungi</taxon>
        <taxon>Dikarya</taxon>
        <taxon>Ascomycota</taxon>
        <taxon>Pezizomycotina</taxon>
        <taxon>Sordariomycetes</taxon>
        <taxon>Hypocreomycetidae</taxon>
        <taxon>Hypocreales</taxon>
        <taxon>Clavicipitaceae</taxon>
        <taxon>Metarhizium</taxon>
    </lineage>
</organism>
<proteinExistence type="predicted"/>
<dbReference type="AlphaFoldDB" id="A0A9P8S2W6"/>
<gene>
    <name evidence="1" type="ORF">MHUMG1_09374</name>
</gene>
<name>A0A9P8S2W6_9HYPO</name>
<evidence type="ECO:0000313" key="1">
    <source>
        <dbReference type="EMBL" id="KAH0592921.1"/>
    </source>
</evidence>
<sequence>MVNVDSQSGTFSFWPRISVAPRPGWDGTTGKQPWPMARCMRVGTEASSGEQNADGEYTLNGIGNRLGYPGDFPDTFYV</sequence>
<protein>
    <submittedName>
        <fullName evidence="1">Uncharacterized protein</fullName>
    </submittedName>
</protein>